<dbReference type="EMBL" id="LBTH01000041">
    <property type="protein sequence ID" value="KKQ34932.1"/>
    <property type="molecule type" value="Genomic_DNA"/>
</dbReference>
<reference evidence="3 4" key="1">
    <citation type="journal article" date="2015" name="Nature">
        <title>rRNA introns, odd ribosomes, and small enigmatic genomes across a large radiation of phyla.</title>
        <authorList>
            <person name="Brown C.T."/>
            <person name="Hug L.A."/>
            <person name="Thomas B.C."/>
            <person name="Sharon I."/>
            <person name="Castelle C.J."/>
            <person name="Singh A."/>
            <person name="Wilkins M.J."/>
            <person name="Williams K.H."/>
            <person name="Banfield J.F."/>
        </authorList>
    </citation>
    <scope>NUCLEOTIDE SEQUENCE [LARGE SCALE GENOMIC DNA]</scope>
</reference>
<dbReference type="Pfam" id="PF00892">
    <property type="entry name" value="EamA"/>
    <property type="match status" value="2"/>
</dbReference>
<dbReference type="Proteomes" id="UP000034852">
    <property type="component" value="Unassembled WGS sequence"/>
</dbReference>
<evidence type="ECO:0000256" key="1">
    <source>
        <dbReference type="SAM" id="Phobius"/>
    </source>
</evidence>
<dbReference type="PANTHER" id="PTHR22911">
    <property type="entry name" value="ACYL-MALONYL CONDENSING ENZYME-RELATED"/>
    <property type="match status" value="1"/>
</dbReference>
<feature type="domain" description="EamA" evidence="2">
    <location>
        <begin position="8"/>
        <end position="138"/>
    </location>
</feature>
<name>A0A0G0GY01_9BACT</name>
<keyword evidence="1" id="KW-0812">Transmembrane</keyword>
<organism evidence="3 4">
    <name type="scientific">candidate division WS6 bacterium GW2011_GWA2_37_6</name>
    <dbReference type="NCBI Taxonomy" id="1619087"/>
    <lineage>
        <taxon>Bacteria</taxon>
        <taxon>Candidatus Dojkabacteria</taxon>
    </lineage>
</organism>
<protein>
    <recommendedName>
        <fullName evidence="2">EamA domain-containing protein</fullName>
    </recommendedName>
</protein>
<keyword evidence="1" id="KW-0472">Membrane</keyword>
<evidence type="ECO:0000259" key="2">
    <source>
        <dbReference type="Pfam" id="PF00892"/>
    </source>
</evidence>
<feature type="transmembrane region" description="Helical" evidence="1">
    <location>
        <begin position="219"/>
        <end position="241"/>
    </location>
</feature>
<dbReference type="SUPFAM" id="SSF103481">
    <property type="entry name" value="Multidrug resistance efflux transporter EmrE"/>
    <property type="match status" value="2"/>
</dbReference>
<keyword evidence="1" id="KW-1133">Transmembrane helix</keyword>
<feature type="domain" description="EamA" evidence="2">
    <location>
        <begin position="156"/>
        <end position="291"/>
    </location>
</feature>
<feature type="transmembrane region" description="Helical" evidence="1">
    <location>
        <begin position="183"/>
        <end position="204"/>
    </location>
</feature>
<comment type="caution">
    <text evidence="3">The sequence shown here is derived from an EMBL/GenBank/DDBJ whole genome shotgun (WGS) entry which is preliminary data.</text>
</comment>
<dbReference type="InterPro" id="IPR000620">
    <property type="entry name" value="EamA_dom"/>
</dbReference>
<feature type="transmembrane region" description="Helical" evidence="1">
    <location>
        <begin position="124"/>
        <end position="141"/>
    </location>
</feature>
<feature type="transmembrane region" description="Helical" evidence="1">
    <location>
        <begin position="37"/>
        <end position="55"/>
    </location>
</feature>
<feature type="transmembrane region" description="Helical" evidence="1">
    <location>
        <begin position="153"/>
        <end position="171"/>
    </location>
</feature>
<evidence type="ECO:0000313" key="4">
    <source>
        <dbReference type="Proteomes" id="UP000034852"/>
    </source>
</evidence>
<feature type="transmembrane region" description="Helical" evidence="1">
    <location>
        <begin position="67"/>
        <end position="88"/>
    </location>
</feature>
<dbReference type="Gene3D" id="1.10.3730.20">
    <property type="match status" value="2"/>
</dbReference>
<feature type="transmembrane region" description="Helical" evidence="1">
    <location>
        <begin position="277"/>
        <end position="295"/>
    </location>
</feature>
<proteinExistence type="predicted"/>
<dbReference type="PANTHER" id="PTHR22911:SF137">
    <property type="entry name" value="SOLUTE CARRIER FAMILY 35 MEMBER G2-RELATED"/>
    <property type="match status" value="1"/>
</dbReference>
<dbReference type="AlphaFoldDB" id="A0A0G0GY01"/>
<feature type="transmembrane region" description="Helical" evidence="1">
    <location>
        <begin position="6"/>
        <end position="25"/>
    </location>
</feature>
<dbReference type="InterPro" id="IPR037185">
    <property type="entry name" value="EmrE-like"/>
</dbReference>
<evidence type="ECO:0000313" key="3">
    <source>
        <dbReference type="EMBL" id="KKQ34932.1"/>
    </source>
</evidence>
<accession>A0A0G0GY01</accession>
<dbReference type="GO" id="GO:0016020">
    <property type="term" value="C:membrane"/>
    <property type="evidence" value="ECO:0007669"/>
    <property type="project" value="InterPro"/>
</dbReference>
<sequence length="296" mass="33233">MSNVVLALVGGIGSMFGYGSSDYYAKTIINKIGDVLSLVYVQLIGAILLFLYFLIDPVLPDFDTWKVITFLSMGFFYSLGYFLLYRAFEIGKMSVVSPISSIYSVLAAIISFVFFAEIFDLNKIIVFVLIVLGVILTSFNLREVKGKISLSDLSKGTFEALGAACIFGVFFPIWDKLIEGDGWIVWLIFLRMHIVVTISVFYLLMQKKNLADFRVKKKLWVRLLLVSVLEVFAFYILSYSLNKVEGYTSIIVAIQSSYSIVTAVFAYILLKERLAMNQYIGVGLIVAGLVLFPLSR</sequence>
<feature type="transmembrane region" description="Helical" evidence="1">
    <location>
        <begin position="247"/>
        <end position="270"/>
    </location>
</feature>
<feature type="transmembrane region" description="Helical" evidence="1">
    <location>
        <begin position="100"/>
        <end position="118"/>
    </location>
</feature>
<gene>
    <name evidence="3" type="ORF">US52_C0041G0003</name>
</gene>